<keyword evidence="3" id="KW-1185">Reference proteome</keyword>
<dbReference type="InterPro" id="IPR036514">
    <property type="entry name" value="SGNH_hydro_sf"/>
</dbReference>
<dbReference type="Pfam" id="PF13472">
    <property type="entry name" value="Lipase_GDSL_2"/>
    <property type="match status" value="1"/>
</dbReference>
<accession>A0A553K0B8</accession>
<feature type="domain" description="SGNH hydrolase-type esterase" evidence="1">
    <location>
        <begin position="57"/>
        <end position="226"/>
    </location>
</feature>
<name>A0A553K0B8_9ACTN</name>
<dbReference type="OrthoDB" id="1828825at2"/>
<comment type="caution">
    <text evidence="2">The sequence shown here is derived from an EMBL/GenBank/DDBJ whole genome shotgun (WGS) entry which is preliminary data.</text>
</comment>
<evidence type="ECO:0000259" key="1">
    <source>
        <dbReference type="Pfam" id="PF13472"/>
    </source>
</evidence>
<dbReference type="PANTHER" id="PTHR30383">
    <property type="entry name" value="THIOESTERASE 1/PROTEASE 1/LYSOPHOSPHOLIPASE L1"/>
    <property type="match status" value="1"/>
</dbReference>
<sequence length="248" mass="26928">MNWVRAGIVGAAVVGLGVLAADYLNGRRTVNRHVDEYATHWGNRPTEHPADVLHYVALGDSAAQGVGASRVDKGYVGLLATRLSEATGRPVAVTNLSVSGAVSADVVRDQLATFRSLPFTPDVVTMDIGANDVIFPHSNLEKFTDSLSTILSTVPRGSFIADVPWVMIPGMDRQSVAMAQKAAELVAERGHHLVELHEPSRKLGYFRYHRSTAKDWFHPNDEGYRAWADAFWDAIEASGVLPNLAASR</sequence>
<dbReference type="AlphaFoldDB" id="A0A553K0B8"/>
<organism evidence="2 3">
    <name type="scientific">Tessaracoccus rhinocerotis</name>
    <dbReference type="NCBI Taxonomy" id="1689449"/>
    <lineage>
        <taxon>Bacteria</taxon>
        <taxon>Bacillati</taxon>
        <taxon>Actinomycetota</taxon>
        <taxon>Actinomycetes</taxon>
        <taxon>Propionibacteriales</taxon>
        <taxon>Propionibacteriaceae</taxon>
        <taxon>Tessaracoccus</taxon>
    </lineage>
</organism>
<evidence type="ECO:0000313" key="3">
    <source>
        <dbReference type="Proteomes" id="UP000317638"/>
    </source>
</evidence>
<gene>
    <name evidence="2" type="ORF">FOJ82_08840</name>
</gene>
<dbReference type="SUPFAM" id="SSF52266">
    <property type="entry name" value="SGNH hydrolase"/>
    <property type="match status" value="1"/>
</dbReference>
<dbReference type="Gene3D" id="3.40.50.1110">
    <property type="entry name" value="SGNH hydrolase"/>
    <property type="match status" value="1"/>
</dbReference>
<dbReference type="InterPro" id="IPR013830">
    <property type="entry name" value="SGNH_hydro"/>
</dbReference>
<dbReference type="GO" id="GO:0004622">
    <property type="term" value="F:phosphatidylcholine lysophospholipase activity"/>
    <property type="evidence" value="ECO:0007669"/>
    <property type="project" value="TreeGrafter"/>
</dbReference>
<protein>
    <submittedName>
        <fullName evidence="2">SGNH/GDSL hydrolase family protein</fullName>
    </submittedName>
</protein>
<dbReference type="Proteomes" id="UP000317638">
    <property type="component" value="Unassembled WGS sequence"/>
</dbReference>
<reference evidence="2 3" key="1">
    <citation type="submission" date="2019-07" db="EMBL/GenBank/DDBJ databases">
        <authorList>
            <person name="Zhou L.-Y."/>
        </authorList>
    </citation>
    <scope>NUCLEOTIDE SEQUENCE [LARGE SCALE GENOMIC DNA]</scope>
    <source>
        <strain evidence="2 3">YIM 101269</strain>
    </source>
</reference>
<dbReference type="InterPro" id="IPR051532">
    <property type="entry name" value="Ester_Hydrolysis_Enzymes"/>
</dbReference>
<dbReference type="EMBL" id="VKKG01000003">
    <property type="protein sequence ID" value="TRY18150.1"/>
    <property type="molecule type" value="Genomic_DNA"/>
</dbReference>
<dbReference type="PANTHER" id="PTHR30383:SF5">
    <property type="entry name" value="SGNH HYDROLASE-TYPE ESTERASE DOMAIN-CONTAINING PROTEIN"/>
    <property type="match status" value="1"/>
</dbReference>
<evidence type="ECO:0000313" key="2">
    <source>
        <dbReference type="EMBL" id="TRY18150.1"/>
    </source>
</evidence>
<dbReference type="RefSeq" id="WP_143938126.1">
    <property type="nucleotide sequence ID" value="NZ_VKKG01000003.1"/>
</dbReference>
<proteinExistence type="predicted"/>
<keyword evidence="2" id="KW-0378">Hydrolase</keyword>